<sequence length="116" mass="12681">MKRIMFGIIAVVFALTVTAKEKETKTGNDSDNTATVALSGTVYDSDSGELLVGVEVKIDGTDTKTYTDFDGNFSFENIKPGEYKLVANYISYKKSAETLHVDASKNQVNIKLENSN</sequence>
<dbReference type="EMBL" id="QWET01000009">
    <property type="protein sequence ID" value="RIH64626.1"/>
    <property type="molecule type" value="Genomic_DNA"/>
</dbReference>
<evidence type="ECO:0000256" key="1">
    <source>
        <dbReference type="SAM" id="SignalP"/>
    </source>
</evidence>
<feature type="signal peptide" evidence="1">
    <location>
        <begin position="1"/>
        <end position="19"/>
    </location>
</feature>
<feature type="chain" id="PRO_5017208127" evidence="1">
    <location>
        <begin position="20"/>
        <end position="116"/>
    </location>
</feature>
<keyword evidence="3" id="KW-1185">Reference proteome</keyword>
<evidence type="ECO:0000313" key="2">
    <source>
        <dbReference type="EMBL" id="RIH64626.1"/>
    </source>
</evidence>
<dbReference type="SUPFAM" id="SSF49464">
    <property type="entry name" value="Carboxypeptidase regulatory domain-like"/>
    <property type="match status" value="1"/>
</dbReference>
<keyword evidence="2" id="KW-0121">Carboxypeptidase</keyword>
<dbReference type="Pfam" id="PF13715">
    <property type="entry name" value="CarbopepD_reg_2"/>
    <property type="match status" value="1"/>
</dbReference>
<comment type="caution">
    <text evidence="2">The sequence shown here is derived from an EMBL/GenBank/DDBJ whole genome shotgun (WGS) entry which is preliminary data.</text>
</comment>
<keyword evidence="1" id="KW-0732">Signal</keyword>
<evidence type="ECO:0000313" key="3">
    <source>
        <dbReference type="Proteomes" id="UP000266441"/>
    </source>
</evidence>
<dbReference type="RefSeq" id="WP_119350498.1">
    <property type="nucleotide sequence ID" value="NZ_QWET01000009.1"/>
</dbReference>
<protein>
    <submittedName>
        <fullName evidence="2">Carboxypeptidase-like regulatory domain-containing protein</fullName>
    </submittedName>
</protein>
<dbReference type="GO" id="GO:0004180">
    <property type="term" value="F:carboxypeptidase activity"/>
    <property type="evidence" value="ECO:0007669"/>
    <property type="project" value="UniProtKB-KW"/>
</dbReference>
<gene>
    <name evidence="2" type="ORF">D1164_13355</name>
</gene>
<dbReference type="Gene3D" id="2.60.40.1120">
    <property type="entry name" value="Carboxypeptidase-like, regulatory domain"/>
    <property type="match status" value="1"/>
</dbReference>
<dbReference type="AlphaFoldDB" id="A0A399CZH6"/>
<dbReference type="OrthoDB" id="603275at2"/>
<reference evidence="2 3" key="1">
    <citation type="journal article" date="2015" name="Int. J. Syst. Evol. Microbiol.">
        <title>Mariniphaga sediminis sp. nov., isolated from coastal sediment.</title>
        <authorList>
            <person name="Wang F.Q."/>
            <person name="Shen Q.Y."/>
            <person name="Chen G.J."/>
            <person name="Du Z.J."/>
        </authorList>
    </citation>
    <scope>NUCLEOTIDE SEQUENCE [LARGE SCALE GENOMIC DNA]</scope>
    <source>
        <strain evidence="2 3">SY21</strain>
    </source>
</reference>
<name>A0A399CZH6_9BACT</name>
<organism evidence="2 3">
    <name type="scientific">Mariniphaga sediminis</name>
    <dbReference type="NCBI Taxonomy" id="1628158"/>
    <lineage>
        <taxon>Bacteria</taxon>
        <taxon>Pseudomonadati</taxon>
        <taxon>Bacteroidota</taxon>
        <taxon>Bacteroidia</taxon>
        <taxon>Marinilabiliales</taxon>
        <taxon>Prolixibacteraceae</taxon>
        <taxon>Mariniphaga</taxon>
    </lineage>
</organism>
<accession>A0A399CZH6</accession>
<keyword evidence="2" id="KW-0378">Hydrolase</keyword>
<keyword evidence="2" id="KW-0645">Protease</keyword>
<dbReference type="Proteomes" id="UP000266441">
    <property type="component" value="Unassembled WGS sequence"/>
</dbReference>
<proteinExistence type="predicted"/>
<dbReference type="InterPro" id="IPR008969">
    <property type="entry name" value="CarboxyPept-like_regulatory"/>
</dbReference>